<reference evidence="6 7" key="1">
    <citation type="journal article" date="2011" name="J. Bacteriol.">
        <title>Complete Genome Sequence of Alicyclobacillus acidocaldarius Strain Tc-4-1.</title>
        <authorList>
            <person name="Chen Y."/>
            <person name="He Y."/>
            <person name="Zhang B."/>
            <person name="Yang J."/>
            <person name="Li W."/>
            <person name="Dong Z."/>
            <person name="Hu S."/>
        </authorList>
    </citation>
    <scope>NUCLEOTIDE SEQUENCE [LARGE SCALE GENOMIC DNA]</scope>
    <source>
        <strain evidence="6 7">Tc-4-1</strain>
    </source>
</reference>
<gene>
    <name evidence="6" type="ordered locus">TC41_0729</name>
</gene>
<name>F8IEH3_ALIAT</name>
<evidence type="ECO:0000313" key="6">
    <source>
        <dbReference type="EMBL" id="AEJ42687.1"/>
    </source>
</evidence>
<dbReference type="GO" id="GO:0046872">
    <property type="term" value="F:metal ion binding"/>
    <property type="evidence" value="ECO:0007669"/>
    <property type="project" value="UniProtKB-KW"/>
</dbReference>
<protein>
    <submittedName>
        <fullName evidence="6">Uncharacterized protein</fullName>
    </submittedName>
</protein>
<keyword evidence="5" id="KW-0472">Membrane</keyword>
<dbReference type="Pfam" id="PF10070">
    <property type="entry name" value="DabA"/>
    <property type="match status" value="1"/>
</dbReference>
<keyword evidence="1" id="KW-0813">Transport</keyword>
<evidence type="ECO:0000256" key="4">
    <source>
        <dbReference type="ARBA" id="ARBA00022833"/>
    </source>
</evidence>
<dbReference type="HOGENOM" id="CLU_899051_0_0_9"/>
<dbReference type="STRING" id="1048834.TC41_0729"/>
<reference evidence="7" key="2">
    <citation type="submission" date="2011-06" db="EMBL/GenBank/DDBJ databases">
        <title>The complete genome sequence of Alicyclobacillus acidocaldarius sp. Tc-4-1.</title>
        <authorList>
            <person name="Chen Y."/>
            <person name="He Y."/>
            <person name="Dong Z."/>
            <person name="Hu S."/>
        </authorList>
    </citation>
    <scope>NUCLEOTIDE SEQUENCE [LARGE SCALE GENOMIC DNA]</scope>
    <source>
        <strain evidence="7">Tc-4-1</strain>
    </source>
</reference>
<dbReference type="eggNOG" id="COG3002">
    <property type="taxonomic scope" value="Bacteria"/>
</dbReference>
<dbReference type="PANTHER" id="PTHR38344">
    <property type="entry name" value="UPF0753 PROTEIN AQ_863"/>
    <property type="match status" value="1"/>
</dbReference>
<evidence type="ECO:0000313" key="7">
    <source>
        <dbReference type="Proteomes" id="UP000000292"/>
    </source>
</evidence>
<dbReference type="PANTHER" id="PTHR38344:SF1">
    <property type="entry name" value="INORGANIC CARBON TRANSPORTER SUBUNIT DABA-RELATED"/>
    <property type="match status" value="1"/>
</dbReference>
<evidence type="ECO:0000256" key="2">
    <source>
        <dbReference type="ARBA" id="ARBA00022475"/>
    </source>
</evidence>
<dbReference type="EMBL" id="CP002902">
    <property type="protein sequence ID" value="AEJ42687.1"/>
    <property type="molecule type" value="Genomic_DNA"/>
</dbReference>
<keyword evidence="3" id="KW-0479">Metal-binding</keyword>
<keyword evidence="2" id="KW-1003">Cell membrane</keyword>
<dbReference type="PATRIC" id="fig|1048834.4.peg.686"/>
<dbReference type="AlphaFoldDB" id="F8IEH3"/>
<keyword evidence="4" id="KW-0862">Zinc</keyword>
<evidence type="ECO:0000256" key="1">
    <source>
        <dbReference type="ARBA" id="ARBA00022448"/>
    </source>
</evidence>
<dbReference type="InterPro" id="IPR018752">
    <property type="entry name" value="DabA"/>
</dbReference>
<dbReference type="KEGG" id="aad:TC41_0729"/>
<dbReference type="Proteomes" id="UP000000292">
    <property type="component" value="Chromosome"/>
</dbReference>
<evidence type="ECO:0000256" key="3">
    <source>
        <dbReference type="ARBA" id="ARBA00022723"/>
    </source>
</evidence>
<accession>F8IEH3</accession>
<proteinExistence type="predicted"/>
<evidence type="ECO:0000256" key="5">
    <source>
        <dbReference type="ARBA" id="ARBA00023136"/>
    </source>
</evidence>
<sequence length="309" mass="33543">MRERAMEPSAYHRRLRVTGALRAMSLSFKKLKQASAASLALPELSGGYLALNALLQSFPRASARLRGFLRNGLPPVATQWEPAGEADDSAASRHSAVGETAQLFASAAADLFRSIGLTAFAPIVVLCGHEARVENHPHRAALECGACGGQSGRHNARLLAMALNQADVRRLLRHHHGLHIPDETVFLAAVHITTTDEIEWIELPGMSPEMERMWQQLDRDVRRAGAHAAAERLEQLPGAKGRMARREAVRRASDWSEARPEWGWRATAPFGSAVCPISMQSCAARCSRTTTTGGAIPTGPTSARLCRVL</sequence>
<organism evidence="6 7">
    <name type="scientific">Alicyclobacillus acidocaldarius (strain Tc-4-1)</name>
    <name type="common">Bacillus acidocaldarius</name>
    <dbReference type="NCBI Taxonomy" id="1048834"/>
    <lineage>
        <taxon>Bacteria</taxon>
        <taxon>Bacillati</taxon>
        <taxon>Bacillota</taxon>
        <taxon>Bacilli</taxon>
        <taxon>Bacillales</taxon>
        <taxon>Alicyclobacillaceae</taxon>
        <taxon>Alicyclobacillus</taxon>
    </lineage>
</organism>